<evidence type="ECO:0000313" key="1">
    <source>
        <dbReference type="EMBL" id="TFW30125.1"/>
    </source>
</evidence>
<dbReference type="Proteomes" id="UP000297258">
    <property type="component" value="Unassembled WGS sequence"/>
</dbReference>
<dbReference type="CDD" id="cd14744">
    <property type="entry name" value="PAAR_CT_2"/>
    <property type="match status" value="1"/>
</dbReference>
<gene>
    <name evidence="1" type="ORF">E4O92_17485</name>
</gene>
<comment type="caution">
    <text evidence="1">The sequence shown here is derived from an EMBL/GenBank/DDBJ whole genome shotgun (WGS) entry which is preliminary data.</text>
</comment>
<sequence length="189" mass="20278">MIERFHITVGAKTSAGGEVISAADSCRYINDALVAYAGDKVRCPQCNSIGVIELDGPRLSDTFNGREVALSDDLCICQCHPPPRLIANQGFSCQTIDVDWHAEQASATAETAAKLNTSESGGTHHPDGVPLILLDPDTQEPLKHRQYQLQLRGTVIEGTTDQNGATRPLTVAERASFIKWHVIGANASA</sequence>
<organism evidence="1 2">
    <name type="scientific">Massilia horti</name>
    <dbReference type="NCBI Taxonomy" id="2562153"/>
    <lineage>
        <taxon>Bacteria</taxon>
        <taxon>Pseudomonadati</taxon>
        <taxon>Pseudomonadota</taxon>
        <taxon>Betaproteobacteria</taxon>
        <taxon>Burkholderiales</taxon>
        <taxon>Oxalobacteraceae</taxon>
        <taxon>Telluria group</taxon>
        <taxon>Massilia</taxon>
    </lineage>
</organism>
<name>A0A4Y9SUJ0_9BURK</name>
<proteinExistence type="predicted"/>
<dbReference type="Pfam" id="PF05488">
    <property type="entry name" value="PAAR_motif"/>
    <property type="match status" value="1"/>
</dbReference>
<accession>A0A4Y9SUJ0</accession>
<dbReference type="InterPro" id="IPR008727">
    <property type="entry name" value="PAAR_motif"/>
</dbReference>
<dbReference type="OrthoDB" id="8594232at2"/>
<dbReference type="RefSeq" id="WP_135190940.1">
    <property type="nucleotide sequence ID" value="NZ_SPUM01000114.1"/>
</dbReference>
<protein>
    <submittedName>
        <fullName evidence="1">PAAR domain-containing protein</fullName>
    </submittedName>
</protein>
<evidence type="ECO:0000313" key="2">
    <source>
        <dbReference type="Proteomes" id="UP000297258"/>
    </source>
</evidence>
<keyword evidence="2" id="KW-1185">Reference proteome</keyword>
<reference evidence="1 2" key="1">
    <citation type="submission" date="2019-03" db="EMBL/GenBank/DDBJ databases">
        <title>Draft genome of Massilia hortus sp. nov., a novel bacterial species of the Oxalobacteraceae family.</title>
        <authorList>
            <person name="Peta V."/>
            <person name="Raths R."/>
            <person name="Bucking H."/>
        </authorList>
    </citation>
    <scope>NUCLEOTIDE SEQUENCE [LARGE SCALE GENOMIC DNA]</scope>
    <source>
        <strain evidence="1 2">ONC3</strain>
    </source>
</reference>
<dbReference type="AlphaFoldDB" id="A0A4Y9SUJ0"/>
<dbReference type="EMBL" id="SPUM01000114">
    <property type="protein sequence ID" value="TFW30125.1"/>
    <property type="molecule type" value="Genomic_DNA"/>
</dbReference>